<keyword evidence="2" id="KW-0862">Zinc</keyword>
<dbReference type="PROSITE" id="PS51864">
    <property type="entry name" value="ASTACIN"/>
    <property type="match status" value="1"/>
</dbReference>
<accession>A0AAF5DSC4</accession>
<comment type="cofactor">
    <cofactor evidence="2">
        <name>Zn(2+)</name>
        <dbReference type="ChEBI" id="CHEBI:29105"/>
    </cofactor>
    <text evidence="2">Binds 1 zinc ion per subunit.</text>
</comment>
<feature type="domain" description="Peptidase M12A" evidence="3">
    <location>
        <begin position="176"/>
        <end position="263"/>
    </location>
</feature>
<protein>
    <recommendedName>
        <fullName evidence="2">Metalloendopeptidase</fullName>
        <ecNumber evidence="2">3.4.24.-</ecNumber>
    </recommendedName>
</protein>
<dbReference type="Gene3D" id="3.40.390.10">
    <property type="entry name" value="Collagenase (Catalytic Domain)"/>
    <property type="match status" value="1"/>
</dbReference>
<dbReference type="WBParaSite" id="TCONS_00016378.p1">
    <property type="protein sequence ID" value="TCONS_00016378.p1"/>
    <property type="gene ID" value="XLOC_010974"/>
</dbReference>
<evidence type="ECO:0000313" key="5">
    <source>
        <dbReference type="WBParaSite" id="TCONS_00016378.p1"/>
    </source>
</evidence>
<evidence type="ECO:0000256" key="1">
    <source>
        <dbReference type="PROSITE-ProRule" id="PRU01211"/>
    </source>
</evidence>
<sequence length="419" mass="48116">MFKKYSSSIEQYEEDIEFCKNLNNSESDGNMDLISNDLLNFNSQCFIKAQYEENVLKKRSALNTAQEKTNLWINWCLDDKEHNRIDLNNLKQVLDIIQFMSCILFIEFDSCDHPIDNQMLVFKYDKKNYKINLDLDSTQDVKGIYSLNIEKKCSESKGCILRKILLFLGLTLTSRRADRDNFIKVIEKNIDPNYSNYFNINNNSDKSDTSYDFGSVMQVSNKLWGTANAKTFRTVPKNYELMAGQEYGLSFTDIKLLNKRYCENSCIDNDKAKKIECKNGGILSPYTCENCICPNMFANDNFCEKLEPSDPSCPKNLLYAKKKQQKILFKGKQRCNIKIKAIPGKNISVTIQKAQLSAYNPCFVGLGLEVKYLKDKTSTGLLMCDIASKVNLVSEDETVLIQYNGLKNKNMAFITYKSS</sequence>
<dbReference type="GO" id="GO:0004222">
    <property type="term" value="F:metalloendopeptidase activity"/>
    <property type="evidence" value="ECO:0007669"/>
    <property type="project" value="UniProtKB-UniRule"/>
</dbReference>
<evidence type="ECO:0000259" key="3">
    <source>
        <dbReference type="PROSITE" id="PS51864"/>
    </source>
</evidence>
<comment type="caution">
    <text evidence="1">Lacks conserved residue(s) required for the propagation of feature annotation.</text>
</comment>
<evidence type="ECO:0000256" key="2">
    <source>
        <dbReference type="RuleBase" id="RU361183"/>
    </source>
</evidence>
<proteinExistence type="predicted"/>
<keyword evidence="2" id="KW-0378">Hydrolase</keyword>
<keyword evidence="2" id="KW-0482">Metalloprotease</keyword>
<organism evidence="4 5">
    <name type="scientific">Strongyloides stercoralis</name>
    <name type="common">Threadworm</name>
    <dbReference type="NCBI Taxonomy" id="6248"/>
    <lineage>
        <taxon>Eukaryota</taxon>
        <taxon>Metazoa</taxon>
        <taxon>Ecdysozoa</taxon>
        <taxon>Nematoda</taxon>
        <taxon>Chromadorea</taxon>
        <taxon>Rhabditida</taxon>
        <taxon>Tylenchina</taxon>
        <taxon>Panagrolaimomorpha</taxon>
        <taxon>Strongyloidoidea</taxon>
        <taxon>Strongyloididae</taxon>
        <taxon>Strongyloides</taxon>
    </lineage>
</organism>
<dbReference type="PANTHER" id="PTHR10127:SF802">
    <property type="entry name" value="ZINC METALLOPROTEINASE NAS-10"/>
    <property type="match status" value="1"/>
</dbReference>
<dbReference type="PRINTS" id="PR00480">
    <property type="entry name" value="ASTACIN"/>
</dbReference>
<dbReference type="InterPro" id="IPR001506">
    <property type="entry name" value="Peptidase_M12A"/>
</dbReference>
<dbReference type="SUPFAM" id="SSF55486">
    <property type="entry name" value="Metalloproteases ('zincins'), catalytic domain"/>
    <property type="match status" value="1"/>
</dbReference>
<dbReference type="GO" id="GO:0046872">
    <property type="term" value="F:metal ion binding"/>
    <property type="evidence" value="ECO:0007669"/>
    <property type="project" value="UniProtKB-KW"/>
</dbReference>
<keyword evidence="2" id="KW-0645">Protease</keyword>
<dbReference type="GO" id="GO:0006508">
    <property type="term" value="P:proteolysis"/>
    <property type="evidence" value="ECO:0007669"/>
    <property type="project" value="UniProtKB-KW"/>
</dbReference>
<reference evidence="5" key="1">
    <citation type="submission" date="2024-02" db="UniProtKB">
        <authorList>
            <consortium name="WormBaseParasite"/>
        </authorList>
    </citation>
    <scope>IDENTIFICATION</scope>
</reference>
<dbReference type="Pfam" id="PF01400">
    <property type="entry name" value="Astacin"/>
    <property type="match status" value="1"/>
</dbReference>
<dbReference type="AlphaFoldDB" id="A0AAF5DSC4"/>
<dbReference type="Proteomes" id="UP000035681">
    <property type="component" value="Unplaced"/>
</dbReference>
<dbReference type="PANTHER" id="PTHR10127">
    <property type="entry name" value="DISCOIDIN, CUB, EGF, LAMININ , AND ZINC METALLOPROTEASE DOMAIN CONTAINING"/>
    <property type="match status" value="1"/>
</dbReference>
<evidence type="ECO:0000313" key="4">
    <source>
        <dbReference type="Proteomes" id="UP000035681"/>
    </source>
</evidence>
<keyword evidence="4" id="KW-1185">Reference proteome</keyword>
<keyword evidence="2" id="KW-0479">Metal-binding</keyword>
<dbReference type="EC" id="3.4.24.-" evidence="2"/>
<dbReference type="InterPro" id="IPR024079">
    <property type="entry name" value="MetalloPept_cat_dom_sf"/>
</dbReference>
<name>A0AAF5DSC4_STRER</name>